<proteinExistence type="predicted"/>
<organism evidence="1 2">
    <name type="scientific">Phyllosticta citribraziliensis</name>
    <dbReference type="NCBI Taxonomy" id="989973"/>
    <lineage>
        <taxon>Eukaryota</taxon>
        <taxon>Fungi</taxon>
        <taxon>Dikarya</taxon>
        <taxon>Ascomycota</taxon>
        <taxon>Pezizomycotina</taxon>
        <taxon>Dothideomycetes</taxon>
        <taxon>Dothideomycetes incertae sedis</taxon>
        <taxon>Botryosphaeriales</taxon>
        <taxon>Phyllostictaceae</taxon>
        <taxon>Phyllosticta</taxon>
    </lineage>
</organism>
<name>A0ABR1LX78_9PEZI</name>
<evidence type="ECO:0000313" key="1">
    <source>
        <dbReference type="EMBL" id="KAK7538695.1"/>
    </source>
</evidence>
<protein>
    <submittedName>
        <fullName evidence="1">Uncharacterized protein</fullName>
    </submittedName>
</protein>
<dbReference type="EMBL" id="JBBPEH010000005">
    <property type="protein sequence ID" value="KAK7538695.1"/>
    <property type="molecule type" value="Genomic_DNA"/>
</dbReference>
<gene>
    <name evidence="1" type="ORF">J3D65DRAFT_341043</name>
</gene>
<dbReference type="GeneID" id="92028394"/>
<sequence length="201" mass="22342">MTYRRICAQARPMSIEQAEMLGTPNFPHARYTRYTQPSPQYLSHNPKASLISGQQDGCRTVSFLRPRSSHQPCIKQTRRRICELWYVRETRGGKGKTPQSSSGVTLFPESRNGAGRSCSFRCCRTCLEPSLFSPVPAAPSSSTGPLCRVSTHMVLVSIVDGPPGSRHASTWLHRQRAQPVSTASFQRIACLCTWSRDSGAR</sequence>
<accession>A0ABR1LX78</accession>
<comment type="caution">
    <text evidence="1">The sequence shown here is derived from an EMBL/GenBank/DDBJ whole genome shotgun (WGS) entry which is preliminary data.</text>
</comment>
<reference evidence="1 2" key="1">
    <citation type="submission" date="2024-04" db="EMBL/GenBank/DDBJ databases">
        <title>Phyllosticta paracitricarpa is synonymous to the EU quarantine fungus P. citricarpa based on phylogenomic analyses.</title>
        <authorList>
            <consortium name="Lawrence Berkeley National Laboratory"/>
            <person name="Van ingen-buijs V.A."/>
            <person name="Van westerhoven A.C."/>
            <person name="Haridas S."/>
            <person name="Skiadas P."/>
            <person name="Martin F."/>
            <person name="Groenewald J.Z."/>
            <person name="Crous P.W."/>
            <person name="Seidl M.F."/>
        </authorList>
    </citation>
    <scope>NUCLEOTIDE SEQUENCE [LARGE SCALE GENOMIC DNA]</scope>
    <source>
        <strain evidence="1 2">CPC 17464</strain>
    </source>
</reference>
<evidence type="ECO:0000313" key="2">
    <source>
        <dbReference type="Proteomes" id="UP001360953"/>
    </source>
</evidence>
<keyword evidence="2" id="KW-1185">Reference proteome</keyword>
<dbReference type="RefSeq" id="XP_066656382.1">
    <property type="nucleotide sequence ID" value="XM_066795488.1"/>
</dbReference>
<dbReference type="Proteomes" id="UP001360953">
    <property type="component" value="Unassembled WGS sequence"/>
</dbReference>